<evidence type="ECO:0000256" key="1">
    <source>
        <dbReference type="ARBA" id="ARBA00008779"/>
    </source>
</evidence>
<evidence type="ECO:0000313" key="6">
    <source>
        <dbReference type="Proteomes" id="UP001199355"/>
    </source>
</evidence>
<dbReference type="PANTHER" id="PTHR45953:SF1">
    <property type="entry name" value="IDURONATE 2-SULFATASE"/>
    <property type="match status" value="1"/>
</dbReference>
<dbReference type="GO" id="GO:0004065">
    <property type="term" value="F:arylsulfatase activity"/>
    <property type="evidence" value="ECO:0007669"/>
    <property type="project" value="UniProtKB-EC"/>
</dbReference>
<dbReference type="Gene3D" id="3.40.720.10">
    <property type="entry name" value="Alkaline Phosphatase, subunit A"/>
    <property type="match status" value="1"/>
</dbReference>
<feature type="domain" description="Sulfatase N-terminal" evidence="4">
    <location>
        <begin position="6"/>
        <end position="365"/>
    </location>
</feature>
<dbReference type="GO" id="GO:0046872">
    <property type="term" value="F:metal ion binding"/>
    <property type="evidence" value="ECO:0007669"/>
    <property type="project" value="UniProtKB-KW"/>
</dbReference>
<evidence type="ECO:0000256" key="3">
    <source>
        <dbReference type="ARBA" id="ARBA00022801"/>
    </source>
</evidence>
<dbReference type="PANTHER" id="PTHR45953">
    <property type="entry name" value="IDURONATE 2-SULFATASE"/>
    <property type="match status" value="1"/>
</dbReference>
<evidence type="ECO:0000313" key="5">
    <source>
        <dbReference type="EMBL" id="MCC2167772.1"/>
    </source>
</evidence>
<dbReference type="SUPFAM" id="SSF53649">
    <property type="entry name" value="Alkaline phosphatase-like"/>
    <property type="match status" value="1"/>
</dbReference>
<dbReference type="InterPro" id="IPR024607">
    <property type="entry name" value="Sulfatase_CS"/>
</dbReference>
<sequence>MEQKQPNIVFIMTDQMRGDCMGIAGHPDVKTPFLDTLAARGTLFDRAYSACPSCIAARAALHTGLSQEKHGRVGYQDRVTFRYPHTMAGELAKAGYYTQCVGKMHVHPLRNLMGFHNIELHDGYLGAYRRETVPYYESQKIADDYFYWLKNEKGIETDVTDTGLECNSWVSRPWIYEESLHPTNWVTTRAIDFLRRRDREKPFFLMVSYVRPHPPFDAPQCYFDLYRNKKLRAAALGDWENPGELERSGRIFDSSTGPVDPELIREAQIGYYACITHVDHQIGRLLQSLTESGVMDNTVIIFTSDHGEELGDHYMFRKCRPYEGSCHIPLIISGPKSWIGGKEGQVCHNVVELRDLMPTFLDLAHAPVPEEVDGKSLLPMVKKTEESIRPWLHGEHLYGEESNHYIVTEQDKFIWYSQSGEEQYFDLSKDPREQHNAVCDAEYQERVQKMRGWMIEALEGREEGFVEQGRLRTGAPMIGCLKNSLVNG</sequence>
<dbReference type="NCBIfam" id="NF010322">
    <property type="entry name" value="PRK13759.1"/>
    <property type="match status" value="1"/>
</dbReference>
<proteinExistence type="inferred from homology"/>
<dbReference type="InterPro" id="IPR017850">
    <property type="entry name" value="Alkaline_phosphatase_core_sf"/>
</dbReference>
<dbReference type="InterPro" id="IPR000917">
    <property type="entry name" value="Sulfatase_N"/>
</dbReference>
<dbReference type="Pfam" id="PF00884">
    <property type="entry name" value="Sulfatase"/>
    <property type="match status" value="1"/>
</dbReference>
<protein>
    <submittedName>
        <fullName evidence="5">Arylsulfatase</fullName>
        <ecNumber evidence="5">3.1.6.1</ecNumber>
    </submittedName>
</protein>
<dbReference type="EMBL" id="JAJEQF010000019">
    <property type="protein sequence ID" value="MCC2167772.1"/>
    <property type="molecule type" value="Genomic_DNA"/>
</dbReference>
<dbReference type="GO" id="GO:0005737">
    <property type="term" value="C:cytoplasm"/>
    <property type="evidence" value="ECO:0007669"/>
    <property type="project" value="TreeGrafter"/>
</dbReference>
<dbReference type="AlphaFoldDB" id="A0AAE3AYD3"/>
<dbReference type="Proteomes" id="UP001199355">
    <property type="component" value="Unassembled WGS sequence"/>
</dbReference>
<dbReference type="RefSeq" id="WP_308728290.1">
    <property type="nucleotide sequence ID" value="NZ_JAJEQF010000019.1"/>
</dbReference>
<dbReference type="PROSITE" id="PS00149">
    <property type="entry name" value="SULFATASE_2"/>
    <property type="match status" value="1"/>
</dbReference>
<keyword evidence="3 5" id="KW-0378">Hydrolase</keyword>
<evidence type="ECO:0000259" key="4">
    <source>
        <dbReference type="Pfam" id="PF00884"/>
    </source>
</evidence>
<reference evidence="5 6" key="1">
    <citation type="submission" date="2021-10" db="EMBL/GenBank/DDBJ databases">
        <title>Anaerobic single-cell dispensing facilitates the cultivation of human gut bacteria.</title>
        <authorList>
            <person name="Afrizal A."/>
        </authorList>
    </citation>
    <scope>NUCLEOTIDE SEQUENCE [LARGE SCALE GENOMIC DNA]</scope>
    <source>
        <strain evidence="5 6">CLA-AA-H244</strain>
    </source>
</reference>
<dbReference type="EC" id="3.1.6.1" evidence="5"/>
<dbReference type="CDD" id="cd16022">
    <property type="entry name" value="sulfatase_like"/>
    <property type="match status" value="1"/>
</dbReference>
<comment type="similarity">
    <text evidence="1">Belongs to the sulfatase family.</text>
</comment>
<comment type="caution">
    <text evidence="5">The sequence shown here is derived from an EMBL/GenBank/DDBJ whole genome shotgun (WGS) entry which is preliminary data.</text>
</comment>
<keyword evidence="2" id="KW-0479">Metal-binding</keyword>
<organism evidence="5 6">
    <name type="scientific">Gallintestinimicrobium propionicum</name>
    <dbReference type="NCBI Taxonomy" id="2981770"/>
    <lineage>
        <taxon>Bacteria</taxon>
        <taxon>Bacillati</taxon>
        <taxon>Bacillota</taxon>
        <taxon>Clostridia</taxon>
        <taxon>Lachnospirales</taxon>
        <taxon>Lachnospiraceae</taxon>
        <taxon>Gallintestinimicrobium</taxon>
    </lineage>
</organism>
<keyword evidence="6" id="KW-1185">Reference proteome</keyword>
<evidence type="ECO:0000256" key="2">
    <source>
        <dbReference type="ARBA" id="ARBA00022723"/>
    </source>
</evidence>
<gene>
    <name evidence="5" type="ORF">LKD45_08720</name>
</gene>
<accession>A0AAE3AYD3</accession>
<name>A0AAE3AYD3_9FIRM</name>